<keyword evidence="2" id="KW-1185">Reference proteome</keyword>
<evidence type="ECO:0000313" key="2">
    <source>
        <dbReference type="Proteomes" id="UP000182762"/>
    </source>
</evidence>
<organism evidence="1 2">
    <name type="scientific">Priestia endophytica DSM 13796</name>
    <dbReference type="NCBI Taxonomy" id="1121089"/>
    <lineage>
        <taxon>Bacteria</taxon>
        <taxon>Bacillati</taxon>
        <taxon>Bacillota</taxon>
        <taxon>Bacilli</taxon>
        <taxon>Bacillales</taxon>
        <taxon>Bacillaceae</taxon>
        <taxon>Priestia</taxon>
    </lineage>
</organism>
<dbReference type="InterPro" id="IPR020355">
    <property type="entry name" value="Uncharacterised_YhcU"/>
</dbReference>
<dbReference type="GeneID" id="93711513"/>
<protein>
    <submittedName>
        <fullName evidence="1">Uncharacterized protein</fullName>
    </submittedName>
</protein>
<dbReference type="Proteomes" id="UP000182762">
    <property type="component" value="Unassembled WGS sequence"/>
</dbReference>
<accession>A0A1I6AQJ6</accession>
<proteinExistence type="predicted"/>
<name>A0A1I6AQJ6_9BACI</name>
<gene>
    <name evidence="1" type="ORF">SAMN02745910_02886</name>
</gene>
<comment type="caution">
    <text evidence="1">The sequence shown here is derived from an EMBL/GenBank/DDBJ whole genome shotgun (WGS) entry which is preliminary data.</text>
</comment>
<dbReference type="RefSeq" id="WP_061803194.1">
    <property type="nucleotide sequence ID" value="NZ_FOXX01000007.1"/>
</dbReference>
<reference evidence="1 2" key="1">
    <citation type="submission" date="2016-10" db="EMBL/GenBank/DDBJ databases">
        <authorList>
            <person name="Varghese N."/>
            <person name="Submissions S."/>
        </authorList>
    </citation>
    <scope>NUCLEOTIDE SEQUENCE [LARGE SCALE GENOMIC DNA]</scope>
    <source>
        <strain evidence="1 2">DSM 13796</strain>
    </source>
</reference>
<sequence>MKVLNAATPEMEAYIEEMSEHLVYNVLPCYFSQEEIQTYKNVQFLSISYAKQKAYNSFLHEALKVISSMQTITNLIETVQTREITNQDRKLFHHNISILEKYGFLFPFEMDYFSKERYQITHGHYEYRFIVN</sequence>
<dbReference type="Pfam" id="PF17326">
    <property type="entry name" value="DUF5365"/>
    <property type="match status" value="1"/>
</dbReference>
<evidence type="ECO:0000313" key="1">
    <source>
        <dbReference type="EMBL" id="SFQ70950.1"/>
    </source>
</evidence>
<dbReference type="EMBL" id="FOXX01000007">
    <property type="protein sequence ID" value="SFQ70950.1"/>
    <property type="molecule type" value="Genomic_DNA"/>
</dbReference>